<dbReference type="Gene3D" id="3.90.70.10">
    <property type="entry name" value="Cysteine proteinases"/>
    <property type="match status" value="1"/>
</dbReference>
<dbReference type="Gene3D" id="1.25.40.10">
    <property type="entry name" value="Tetratricopeptide repeat domain"/>
    <property type="match status" value="1"/>
</dbReference>
<dbReference type="InterPro" id="IPR052398">
    <property type="entry name" value="Ubiquitin_hydrolase_53/54"/>
</dbReference>
<feature type="region of interest" description="Disordered" evidence="4">
    <location>
        <begin position="1"/>
        <end position="28"/>
    </location>
</feature>
<evidence type="ECO:0000256" key="1">
    <source>
        <dbReference type="ARBA" id="ARBA00022786"/>
    </source>
</evidence>
<keyword evidence="2" id="KW-0378">Hydrolase</keyword>
<feature type="compositionally biased region" description="Basic and acidic residues" evidence="4">
    <location>
        <begin position="940"/>
        <end position="957"/>
    </location>
</feature>
<feature type="region of interest" description="Disordered" evidence="4">
    <location>
        <begin position="921"/>
        <end position="959"/>
    </location>
</feature>
<dbReference type="InterPro" id="IPR038765">
    <property type="entry name" value="Papain-like_cys_pep_sf"/>
</dbReference>
<evidence type="ECO:0000256" key="2">
    <source>
        <dbReference type="ARBA" id="ARBA00022801"/>
    </source>
</evidence>
<feature type="domain" description="USP" evidence="5">
    <location>
        <begin position="1260"/>
        <end position="1570"/>
    </location>
</feature>
<dbReference type="PROSITE" id="PS50235">
    <property type="entry name" value="USP_3"/>
    <property type="match status" value="1"/>
</dbReference>
<feature type="compositionally biased region" description="Low complexity" evidence="4">
    <location>
        <begin position="298"/>
        <end position="307"/>
    </location>
</feature>
<dbReference type="GO" id="GO:0016579">
    <property type="term" value="P:protein deubiquitination"/>
    <property type="evidence" value="ECO:0007669"/>
    <property type="project" value="InterPro"/>
</dbReference>
<feature type="coiled-coil region" evidence="3">
    <location>
        <begin position="981"/>
        <end position="1015"/>
    </location>
</feature>
<feature type="coiled-coil region" evidence="3">
    <location>
        <begin position="164"/>
        <end position="191"/>
    </location>
</feature>
<dbReference type="InterPro" id="IPR006866">
    <property type="entry name" value="DUF627_N"/>
</dbReference>
<evidence type="ECO:0000256" key="4">
    <source>
        <dbReference type="SAM" id="MobiDB-lite"/>
    </source>
</evidence>
<dbReference type="Pfam" id="PF04781">
    <property type="entry name" value="DUF627"/>
    <property type="match status" value="1"/>
</dbReference>
<dbReference type="GO" id="GO:0004843">
    <property type="term" value="F:cysteine-type deubiquitinase activity"/>
    <property type="evidence" value="ECO:0007669"/>
    <property type="project" value="InterPro"/>
</dbReference>
<dbReference type="InterPro" id="IPR001394">
    <property type="entry name" value="Peptidase_C19_UCH"/>
</dbReference>
<evidence type="ECO:0000259" key="5">
    <source>
        <dbReference type="PROSITE" id="PS50235"/>
    </source>
</evidence>
<keyword evidence="7" id="KW-1185">Reference proteome</keyword>
<accession>A0A2I0A1E1</accession>
<evidence type="ECO:0000256" key="3">
    <source>
        <dbReference type="SAM" id="Coils"/>
    </source>
</evidence>
<protein>
    <recommendedName>
        <fullName evidence="5">USP domain-containing protein</fullName>
    </recommendedName>
</protein>
<dbReference type="SUPFAM" id="SSF48452">
    <property type="entry name" value="TPR-like"/>
    <property type="match status" value="1"/>
</dbReference>
<dbReference type="InterPro" id="IPR011990">
    <property type="entry name" value="TPR-like_helical_dom_sf"/>
</dbReference>
<dbReference type="PANTHER" id="PTHR22975:SF9">
    <property type="entry name" value="ECHINUS SPLICE FORM 3"/>
    <property type="match status" value="1"/>
</dbReference>
<dbReference type="Pfam" id="PF04780">
    <property type="entry name" value="DUF629"/>
    <property type="match status" value="1"/>
</dbReference>
<dbReference type="STRING" id="1088818.A0A2I0A1E1"/>
<reference evidence="6 7" key="1">
    <citation type="journal article" date="2017" name="Nature">
        <title>The Apostasia genome and the evolution of orchids.</title>
        <authorList>
            <person name="Zhang G.Q."/>
            <person name="Liu K.W."/>
            <person name="Li Z."/>
            <person name="Lohaus R."/>
            <person name="Hsiao Y.Y."/>
            <person name="Niu S.C."/>
            <person name="Wang J.Y."/>
            <person name="Lin Y.C."/>
            <person name="Xu Q."/>
            <person name="Chen L.J."/>
            <person name="Yoshida K."/>
            <person name="Fujiwara S."/>
            <person name="Wang Z.W."/>
            <person name="Zhang Y.Q."/>
            <person name="Mitsuda N."/>
            <person name="Wang M."/>
            <person name="Liu G.H."/>
            <person name="Pecoraro L."/>
            <person name="Huang H.X."/>
            <person name="Xiao X.J."/>
            <person name="Lin M."/>
            <person name="Wu X.Y."/>
            <person name="Wu W.L."/>
            <person name="Chen Y.Y."/>
            <person name="Chang S.B."/>
            <person name="Sakamoto S."/>
            <person name="Ohme-Takagi M."/>
            <person name="Yagi M."/>
            <person name="Zeng S.J."/>
            <person name="Shen C.Y."/>
            <person name="Yeh C.M."/>
            <person name="Luo Y.B."/>
            <person name="Tsai W.C."/>
            <person name="Van de Peer Y."/>
            <person name="Liu Z.J."/>
        </authorList>
    </citation>
    <scope>NUCLEOTIDE SEQUENCE [LARGE SCALE GENOMIC DNA]</scope>
    <source>
        <strain evidence="7">cv. Shenzhen</strain>
        <tissue evidence="6">Stem</tissue>
    </source>
</reference>
<gene>
    <name evidence="6" type="ORF">AXF42_Ash014259</name>
</gene>
<dbReference type="Pfam" id="PF00443">
    <property type="entry name" value="UCH"/>
    <property type="match status" value="1"/>
</dbReference>
<sequence>MVRKRNPNARTSRPALSSTANGSTLAEEPQLVSPADLAAVKAECERALTAFRRGNHTKALRLMKEACQHYDSSALLHRVHSTIFFKVASILDDPSTKLRHMRSAIDSARRAVTLSPNSIEFAHFYANLLFEAASDSSAYEEVAQVCERALAIVDPVDPAKESLQEESQQKLTSSEARITHVEQELRSLLQKSNIASLSTWVKCVGNGSGRDENIRLIPMRRITEDPMEVRLVQVRRPNEIKKATKTPEERRKEIEVRVAAAMVLQHKSNSSAVSEDDMRSSEPPSSSGSRDRRRLNSSRKLSSSAERIQQVRSHWNSMSIDERTGFLSVNVADLKQHLALSFKDKLASDILSEALDFFGSHRSWKYRVCCRCDQKFADCDDHVQHILREHVGCLSPKLQSVLPQEVDRDWIEMLVNWCWKPIDSAAVVNMLEDEVDSEHVAVRDEGSNAGSIKDKECPSDCWILNDNLDSSKHPQLGESQENACAVANKKKEISTSLKDASQRWPLSEDSERAKLLERIQGMFQLFIKHKNLSVSHLNKVIQLAIEEIQSLPSGSLLLNHALNQSPISICLLGSQQLRKVLKFLQELSHSCGLARYLDKDNTSGDTDQADQSCSVVCGITLASDSASLHLDSHLFHAKNGSGCSVVSSVDNGICGTHDADAVVSWLFSGPSIGEELSAWTQSKEEKSQQCVDTILMLEKEVYLLQTLCERKCDHCSYEEALLEVENICLEEYRKRDPSMKFAPQSYEVLLRRRQEELSERKNDAIHIGKRFELDAISNVLKEARGLGMSQFGYSESLSGVTSHFCELECANDDDWRMHDMQQVDTCIELAIQRQREQLSFELCKIDSKILRNVNDMQQLEHKLGNASSFDYQTITIPLVKCFLRKHLESLVDKAATEKSDAAREAFLAELALNEKKNVNMFIDSKQTHEKSKDKKKGKDSRKAKDTESAGSKEHLHETTINCELTASNVDDPVISEALKTKNHVTEDEELFRKELEEEERKLEETLEYQRRVEDEAKQKHLAEQHRNAVVNGGKTFQESCAVVSHLNADSVVQKVASTYNGQTLLHDNADAVCLKGIQFGDFYAGVTTKYRQNVQHEKPPIPCGEGNKLTSPQAQWCVSDYSSCPETGLVEMRTFDRSVSRANNSWGVKVNGVERPASIGISSKHANAQKTKKTNNQSHSRLYQVNDEMKPFKPVHVEDDDERFQEDLKRAVLQSLDSFQAERKLPLAPVIRSPQLRSSESDTTNQELSITVNSLDVYGTGLKNAVGEYNCFLNVIIQSLWHLRRFRDEFLMTSSLHAHIGNPCVVCALLDIFLDLSRASLDGQREPVAPSCLRIALHNLYPDSNFFQEDEMNDASEVLEVIFDCLHKSFTSYAQTESEDANSIGTWDCASNKCIVHSLFGMDIFEQMNCSSCGLESRRLKYTSFFHNINANALRTMKITSVGRSFDELLRNVEMNHQLPCDKEAGGCGKLNSIYHILSAPPHVFTAVLGWQNTNESLDDISATLKAITNDVDIGVLYSGVDLGRKHSLVSVCMVTCGGNYSTSMSSTFIAICHFSRDFMVGMLQGLSLF</sequence>
<feature type="region of interest" description="Disordered" evidence="4">
    <location>
        <begin position="267"/>
        <end position="308"/>
    </location>
</feature>
<organism evidence="6 7">
    <name type="scientific">Apostasia shenzhenica</name>
    <dbReference type="NCBI Taxonomy" id="1088818"/>
    <lineage>
        <taxon>Eukaryota</taxon>
        <taxon>Viridiplantae</taxon>
        <taxon>Streptophyta</taxon>
        <taxon>Embryophyta</taxon>
        <taxon>Tracheophyta</taxon>
        <taxon>Spermatophyta</taxon>
        <taxon>Magnoliopsida</taxon>
        <taxon>Liliopsida</taxon>
        <taxon>Asparagales</taxon>
        <taxon>Orchidaceae</taxon>
        <taxon>Apostasioideae</taxon>
        <taxon>Apostasia</taxon>
    </lineage>
</organism>
<dbReference type="SUPFAM" id="SSF54001">
    <property type="entry name" value="Cysteine proteinases"/>
    <property type="match status" value="1"/>
</dbReference>
<proteinExistence type="predicted"/>
<feature type="compositionally biased region" description="Polar residues" evidence="4">
    <location>
        <begin position="8"/>
        <end position="24"/>
    </location>
</feature>
<keyword evidence="1" id="KW-0833">Ubl conjugation pathway</keyword>
<evidence type="ECO:0000313" key="6">
    <source>
        <dbReference type="EMBL" id="PKA49357.1"/>
    </source>
</evidence>
<evidence type="ECO:0000313" key="7">
    <source>
        <dbReference type="Proteomes" id="UP000236161"/>
    </source>
</evidence>
<dbReference type="InterPro" id="IPR006865">
    <property type="entry name" value="DUF629"/>
</dbReference>
<dbReference type="OrthoDB" id="205782at2759"/>
<dbReference type="InterPro" id="IPR028889">
    <property type="entry name" value="USP"/>
</dbReference>
<dbReference type="EMBL" id="KZ452039">
    <property type="protein sequence ID" value="PKA49357.1"/>
    <property type="molecule type" value="Genomic_DNA"/>
</dbReference>
<name>A0A2I0A1E1_9ASPA</name>
<dbReference type="PANTHER" id="PTHR22975">
    <property type="entry name" value="UBIQUITIN SPECIFIC PROTEINASE"/>
    <property type="match status" value="1"/>
</dbReference>
<keyword evidence="3" id="KW-0175">Coiled coil</keyword>
<dbReference type="Proteomes" id="UP000236161">
    <property type="component" value="Unassembled WGS sequence"/>
</dbReference>